<dbReference type="GO" id="GO:0080043">
    <property type="term" value="F:quercetin 3-O-glucosyltransferase activity"/>
    <property type="evidence" value="ECO:0007669"/>
    <property type="project" value="TreeGrafter"/>
</dbReference>
<dbReference type="CDD" id="cd03784">
    <property type="entry name" value="GT1_Gtf-like"/>
    <property type="match status" value="1"/>
</dbReference>
<dbReference type="SUPFAM" id="SSF53756">
    <property type="entry name" value="UDP-Glycosyltransferase/glycogen phosphorylase"/>
    <property type="match status" value="1"/>
</dbReference>
<accession>A0AAE2CRM0</accession>
<dbReference type="Pfam" id="PF00201">
    <property type="entry name" value="UDPGT"/>
    <property type="match status" value="1"/>
</dbReference>
<reference evidence="6" key="2">
    <citation type="journal article" date="2024" name="Plant">
        <title>Genomic evolution and insights into agronomic trait innovations of Sesamum species.</title>
        <authorList>
            <person name="Miao H."/>
            <person name="Wang L."/>
            <person name="Qu L."/>
            <person name="Liu H."/>
            <person name="Sun Y."/>
            <person name="Le M."/>
            <person name="Wang Q."/>
            <person name="Wei S."/>
            <person name="Zheng Y."/>
            <person name="Lin W."/>
            <person name="Duan Y."/>
            <person name="Cao H."/>
            <person name="Xiong S."/>
            <person name="Wang X."/>
            <person name="Wei L."/>
            <person name="Li C."/>
            <person name="Ma Q."/>
            <person name="Ju M."/>
            <person name="Zhao R."/>
            <person name="Li G."/>
            <person name="Mu C."/>
            <person name="Tian Q."/>
            <person name="Mei H."/>
            <person name="Zhang T."/>
            <person name="Gao T."/>
            <person name="Zhang H."/>
        </authorList>
    </citation>
    <scope>NUCLEOTIDE SEQUENCE</scope>
    <source>
        <strain evidence="6">3651</strain>
    </source>
</reference>
<proteinExistence type="inferred from homology"/>
<organism evidence="6 7">
    <name type="scientific">Sesamum alatum</name>
    <dbReference type="NCBI Taxonomy" id="300844"/>
    <lineage>
        <taxon>Eukaryota</taxon>
        <taxon>Viridiplantae</taxon>
        <taxon>Streptophyta</taxon>
        <taxon>Embryophyta</taxon>
        <taxon>Tracheophyta</taxon>
        <taxon>Spermatophyta</taxon>
        <taxon>Magnoliopsida</taxon>
        <taxon>eudicotyledons</taxon>
        <taxon>Gunneridae</taxon>
        <taxon>Pentapetalae</taxon>
        <taxon>asterids</taxon>
        <taxon>lamiids</taxon>
        <taxon>Lamiales</taxon>
        <taxon>Pedaliaceae</taxon>
        <taxon>Sesamum</taxon>
    </lineage>
</organism>
<evidence type="ECO:0000313" key="6">
    <source>
        <dbReference type="EMBL" id="KAK4431943.1"/>
    </source>
</evidence>
<protein>
    <recommendedName>
        <fullName evidence="5">Glycosyltransferase</fullName>
        <ecNumber evidence="5">2.4.1.-</ecNumber>
    </recommendedName>
</protein>
<reference evidence="6" key="1">
    <citation type="submission" date="2020-06" db="EMBL/GenBank/DDBJ databases">
        <authorList>
            <person name="Li T."/>
            <person name="Hu X."/>
            <person name="Zhang T."/>
            <person name="Song X."/>
            <person name="Zhang H."/>
            <person name="Dai N."/>
            <person name="Sheng W."/>
            <person name="Hou X."/>
            <person name="Wei L."/>
        </authorList>
    </citation>
    <scope>NUCLEOTIDE SEQUENCE</scope>
    <source>
        <strain evidence="6">3651</strain>
        <tissue evidence="6">Leaf</tissue>
    </source>
</reference>
<dbReference type="InterPro" id="IPR035595">
    <property type="entry name" value="UDP_glycos_trans_CS"/>
</dbReference>
<keyword evidence="7" id="KW-1185">Reference proteome</keyword>
<evidence type="ECO:0000256" key="3">
    <source>
        <dbReference type="ARBA" id="ARBA00022679"/>
    </source>
</evidence>
<comment type="similarity">
    <text evidence="1 4">Belongs to the UDP-glycosyltransferase family.</text>
</comment>
<dbReference type="EMBL" id="JACGWO010000003">
    <property type="protein sequence ID" value="KAK4431943.1"/>
    <property type="molecule type" value="Genomic_DNA"/>
</dbReference>
<dbReference type="PROSITE" id="PS00375">
    <property type="entry name" value="UDPGT"/>
    <property type="match status" value="1"/>
</dbReference>
<dbReference type="PANTHER" id="PTHR11926">
    <property type="entry name" value="GLUCOSYL/GLUCURONOSYL TRANSFERASES"/>
    <property type="match status" value="1"/>
</dbReference>
<evidence type="ECO:0000313" key="7">
    <source>
        <dbReference type="Proteomes" id="UP001293254"/>
    </source>
</evidence>
<dbReference type="Proteomes" id="UP001293254">
    <property type="component" value="Unassembled WGS sequence"/>
</dbReference>
<dbReference type="GO" id="GO:0102454">
    <property type="term" value="F:cyanidin 3-O-galactosyltransferase activity"/>
    <property type="evidence" value="ECO:0007669"/>
    <property type="project" value="UniProtKB-ARBA"/>
</dbReference>
<keyword evidence="3 4" id="KW-0808">Transferase</keyword>
<dbReference type="FunFam" id="3.40.50.2000:FF:000129">
    <property type="entry name" value="Glycosyltransferase"/>
    <property type="match status" value="1"/>
</dbReference>
<dbReference type="AlphaFoldDB" id="A0AAE2CRM0"/>
<dbReference type="Gene3D" id="3.40.50.2000">
    <property type="entry name" value="Glycogen Phosphorylase B"/>
    <property type="match status" value="2"/>
</dbReference>
<dbReference type="InterPro" id="IPR002213">
    <property type="entry name" value="UDP_glucos_trans"/>
</dbReference>
<dbReference type="EC" id="2.4.1.-" evidence="5"/>
<sequence>MSAQENTPHVVAFAFPIGSHPTPLLHLVQRLATASPHTRFSYFNTSTSNQRVLSKVNLHGYDNIKAYDVDDGAPDGHVFSGNPMEAIEMFIKATPENFRRRLEDIVAETGTKATCLLTDAFLWFSVEMAEEMGIPWVAFWTSGPTSVSLHMYTDLIHSRLRENGNTQDEEQTLDFVPGLSAIHVSDLPQEILHLDSPFSRLLYDMSLALPRAAAVVLNSFAGIEPVVEDDLKLKLQKILNVGPFSPPPSPTPPSDDQGGCLSWLSNQAPASVAYLSFGTMLTPPPPELVALAEALEEKQIPYLWSFRDNSKRHLLEGFFERTKSIGKVVQWAPQLQVLAHSSVGVFITHCGWNSVMESITGGVPMICRPFFGDQMTNRRRVEDVWGIGVGVEGGAFTKSGTVAALDLVLMKEGKKMREKIEKLGECASRAVAENGSSTENFKSLVGIVTSSSHSVS</sequence>
<comment type="caution">
    <text evidence="6">The sequence shown here is derived from an EMBL/GenBank/DDBJ whole genome shotgun (WGS) entry which is preliminary data.</text>
</comment>
<evidence type="ECO:0000256" key="2">
    <source>
        <dbReference type="ARBA" id="ARBA00022676"/>
    </source>
</evidence>
<dbReference type="PANTHER" id="PTHR11926:SF1494">
    <property type="entry name" value="FLAVONOL 3-O-GLUCOSYLTRANSFERASE UGT76E12-RELATED"/>
    <property type="match status" value="1"/>
</dbReference>
<evidence type="ECO:0000256" key="4">
    <source>
        <dbReference type="RuleBase" id="RU003718"/>
    </source>
</evidence>
<dbReference type="GO" id="GO:0080044">
    <property type="term" value="F:quercetin 7-O-glucosyltransferase activity"/>
    <property type="evidence" value="ECO:0007669"/>
    <property type="project" value="TreeGrafter"/>
</dbReference>
<dbReference type="FunFam" id="3.40.50.2000:FF:000091">
    <property type="entry name" value="Glycosyltransferase"/>
    <property type="match status" value="1"/>
</dbReference>
<dbReference type="GO" id="GO:0009813">
    <property type="term" value="P:flavonoid biosynthetic process"/>
    <property type="evidence" value="ECO:0007669"/>
    <property type="project" value="UniProtKB-ARBA"/>
</dbReference>
<evidence type="ECO:0000256" key="5">
    <source>
        <dbReference type="RuleBase" id="RU362057"/>
    </source>
</evidence>
<keyword evidence="2 4" id="KW-0328">Glycosyltransferase</keyword>
<gene>
    <name evidence="6" type="ORF">Salat_0956400</name>
</gene>
<evidence type="ECO:0000256" key="1">
    <source>
        <dbReference type="ARBA" id="ARBA00009995"/>
    </source>
</evidence>
<name>A0AAE2CRM0_9LAMI</name>